<dbReference type="EMBL" id="SOAY01000010">
    <property type="protein sequence ID" value="TDT46930.1"/>
    <property type="molecule type" value="Genomic_DNA"/>
</dbReference>
<gene>
    <name evidence="2" type="ORF">CLV90_0995</name>
</gene>
<protein>
    <submittedName>
        <fullName evidence="2">Uncharacterized protein</fullName>
    </submittedName>
</protein>
<comment type="caution">
    <text evidence="2">The sequence shown here is derived from an EMBL/GenBank/DDBJ whole genome shotgun (WGS) entry which is preliminary data.</text>
</comment>
<feature type="transmembrane region" description="Helical" evidence="1">
    <location>
        <begin position="33"/>
        <end position="49"/>
    </location>
</feature>
<keyword evidence="3" id="KW-1185">Reference proteome</keyword>
<dbReference type="AlphaFoldDB" id="A0A4R7K790"/>
<evidence type="ECO:0000313" key="3">
    <source>
        <dbReference type="Proteomes" id="UP000294749"/>
    </source>
</evidence>
<reference evidence="2 3" key="1">
    <citation type="submission" date="2019-03" db="EMBL/GenBank/DDBJ databases">
        <title>Genomic Encyclopedia of Archaeal and Bacterial Type Strains, Phase II (KMG-II): from individual species to whole genera.</title>
        <authorList>
            <person name="Goeker M."/>
        </authorList>
    </citation>
    <scope>NUCLEOTIDE SEQUENCE [LARGE SCALE GENOMIC DNA]</scope>
    <source>
        <strain evidence="2 3">DSM 25233</strain>
    </source>
</reference>
<proteinExistence type="predicted"/>
<evidence type="ECO:0000256" key="1">
    <source>
        <dbReference type="SAM" id="Phobius"/>
    </source>
</evidence>
<keyword evidence="1" id="KW-1133">Transmembrane helix</keyword>
<evidence type="ECO:0000313" key="2">
    <source>
        <dbReference type="EMBL" id="TDT46930.1"/>
    </source>
</evidence>
<organism evidence="2 3">
    <name type="scientific">Maribacter spongiicola</name>
    <dbReference type="NCBI Taxonomy" id="1206753"/>
    <lineage>
        <taxon>Bacteria</taxon>
        <taxon>Pseudomonadati</taxon>
        <taxon>Bacteroidota</taxon>
        <taxon>Flavobacteriia</taxon>
        <taxon>Flavobacteriales</taxon>
        <taxon>Flavobacteriaceae</taxon>
        <taxon>Maribacter</taxon>
    </lineage>
</organism>
<accession>A0A4R7K790</accession>
<name>A0A4R7K790_9FLAO</name>
<dbReference type="Proteomes" id="UP000294749">
    <property type="component" value="Unassembled WGS sequence"/>
</dbReference>
<keyword evidence="1" id="KW-0812">Transmembrane</keyword>
<keyword evidence="1" id="KW-0472">Membrane</keyword>
<sequence>MEEIKNEIKVFRNEFTKELDNFHKSMIKKMNQQAIIIFIGLIIIGIISFL</sequence>